<dbReference type="OrthoDB" id="10429759at2759"/>
<gene>
    <name evidence="2" type="ORF">CSUI_004560</name>
</gene>
<reference evidence="2 3" key="1">
    <citation type="journal article" date="2017" name="Int. J. Parasitol.">
        <title>The genome of the protozoan parasite Cystoisospora suis and a reverse vaccinology approach to identify vaccine candidates.</title>
        <authorList>
            <person name="Palmieri N."/>
            <person name="Shrestha A."/>
            <person name="Ruttkowski B."/>
            <person name="Beck T."/>
            <person name="Vogl C."/>
            <person name="Tomley F."/>
            <person name="Blake D.P."/>
            <person name="Joachim A."/>
        </authorList>
    </citation>
    <scope>NUCLEOTIDE SEQUENCE [LARGE SCALE GENOMIC DNA]</scope>
    <source>
        <strain evidence="2 3">Wien I</strain>
    </source>
</reference>
<proteinExistence type="predicted"/>
<protein>
    <submittedName>
        <fullName evidence="2">Uncharacterized protein</fullName>
    </submittedName>
</protein>
<sequence length="249" mass="26755">MAFRRQNSMFTGRNLLAGALSFLSGWYCRRSLADAAVPGCVEQTALVSGGTREEAKIPGEKNRERAERNQPDSRGALTARGEKYSGLLVTRRLVVPSTDVAAFAEVLNDFADWNVRQNGFSSQTVYVHEVNDVGVPPSGSSVSERSDWAGGRDGVRAGTPSTVASSGSPSSVPLREEQAGDKEIKALEILTVEEWADPLAARTALTATEMRDKLAEARKRGWDLRGEVWMGMARSPSTGAAGPKSAQRA</sequence>
<dbReference type="RefSeq" id="XP_067923278.1">
    <property type="nucleotide sequence ID" value="XM_068064748.1"/>
</dbReference>
<evidence type="ECO:0000313" key="2">
    <source>
        <dbReference type="EMBL" id="PHJ21596.1"/>
    </source>
</evidence>
<feature type="compositionally biased region" description="Low complexity" evidence="1">
    <location>
        <begin position="157"/>
        <end position="172"/>
    </location>
</feature>
<accession>A0A2C6L152</accession>
<feature type="region of interest" description="Disordered" evidence="1">
    <location>
        <begin position="48"/>
        <end position="79"/>
    </location>
</feature>
<evidence type="ECO:0000313" key="3">
    <source>
        <dbReference type="Proteomes" id="UP000221165"/>
    </source>
</evidence>
<dbReference type="VEuPathDB" id="ToxoDB:CSUI_004560"/>
<name>A0A2C6L152_9APIC</name>
<feature type="compositionally biased region" description="Basic and acidic residues" evidence="1">
    <location>
        <begin position="51"/>
        <end position="71"/>
    </location>
</feature>
<keyword evidence="3" id="KW-1185">Reference proteome</keyword>
<comment type="caution">
    <text evidence="2">The sequence shown here is derived from an EMBL/GenBank/DDBJ whole genome shotgun (WGS) entry which is preliminary data.</text>
</comment>
<dbReference type="Proteomes" id="UP000221165">
    <property type="component" value="Unassembled WGS sequence"/>
</dbReference>
<dbReference type="AlphaFoldDB" id="A0A2C6L152"/>
<feature type="region of interest" description="Disordered" evidence="1">
    <location>
        <begin position="136"/>
        <end position="178"/>
    </location>
</feature>
<dbReference type="EMBL" id="MIGC01002146">
    <property type="protein sequence ID" value="PHJ21596.1"/>
    <property type="molecule type" value="Genomic_DNA"/>
</dbReference>
<organism evidence="2 3">
    <name type="scientific">Cystoisospora suis</name>
    <dbReference type="NCBI Taxonomy" id="483139"/>
    <lineage>
        <taxon>Eukaryota</taxon>
        <taxon>Sar</taxon>
        <taxon>Alveolata</taxon>
        <taxon>Apicomplexa</taxon>
        <taxon>Conoidasida</taxon>
        <taxon>Coccidia</taxon>
        <taxon>Eucoccidiorida</taxon>
        <taxon>Eimeriorina</taxon>
        <taxon>Sarcocystidae</taxon>
        <taxon>Cystoisospora</taxon>
    </lineage>
</organism>
<evidence type="ECO:0000256" key="1">
    <source>
        <dbReference type="SAM" id="MobiDB-lite"/>
    </source>
</evidence>
<dbReference type="GeneID" id="94427959"/>